<dbReference type="AlphaFoldDB" id="A0A3L8E0J3"/>
<evidence type="ECO:0000313" key="2">
    <source>
        <dbReference type="EMBL" id="RLU26177.1"/>
    </source>
</evidence>
<feature type="region of interest" description="Disordered" evidence="1">
    <location>
        <begin position="228"/>
        <end position="254"/>
    </location>
</feature>
<evidence type="ECO:0000256" key="1">
    <source>
        <dbReference type="SAM" id="MobiDB-lite"/>
    </source>
</evidence>
<name>A0A3L8E0J3_OOCBI</name>
<sequence length="299" mass="33721">MPSPIKLQPKVSYCKTYEQIRLEEIQAESAAYYSYETSDFGACRNEADVGKAKRIDASRGGEWICVNPSTDTRENAAKELNFKVLSLEEIRQRKREKELAAEVELVATVSKPLVSTVTPTAKGTKRRSSELCDEQSIDTKQKWRRTASEIAKSAESIVKVPPVKLRRSLKSVIAAKKPETQSCESTPMDEERETTGSTQGDERACRERLENHGEESTNVNRRTEVEVRMCDSSTTEQKTQTQPQGATEDKKSVATYTTTEDILRWSALDFMQSVNSEEEYLRLDASSDDIMKDIEALLK</sequence>
<organism evidence="2 3">
    <name type="scientific">Ooceraea biroi</name>
    <name type="common">Clonal raider ant</name>
    <name type="synonym">Cerapachys biroi</name>
    <dbReference type="NCBI Taxonomy" id="2015173"/>
    <lineage>
        <taxon>Eukaryota</taxon>
        <taxon>Metazoa</taxon>
        <taxon>Ecdysozoa</taxon>
        <taxon>Arthropoda</taxon>
        <taxon>Hexapoda</taxon>
        <taxon>Insecta</taxon>
        <taxon>Pterygota</taxon>
        <taxon>Neoptera</taxon>
        <taxon>Endopterygota</taxon>
        <taxon>Hymenoptera</taxon>
        <taxon>Apocrita</taxon>
        <taxon>Aculeata</taxon>
        <taxon>Formicoidea</taxon>
        <taxon>Formicidae</taxon>
        <taxon>Dorylinae</taxon>
        <taxon>Ooceraea</taxon>
    </lineage>
</organism>
<dbReference type="Proteomes" id="UP000279307">
    <property type="component" value="Chromosome 2"/>
</dbReference>
<evidence type="ECO:0000313" key="3">
    <source>
        <dbReference type="Proteomes" id="UP000279307"/>
    </source>
</evidence>
<gene>
    <name evidence="2" type="ORF">DMN91_002343</name>
</gene>
<dbReference type="OrthoDB" id="5395350at2759"/>
<accession>A0A3L8E0J3</accession>
<comment type="caution">
    <text evidence="2">The sequence shown here is derived from an EMBL/GenBank/DDBJ whole genome shotgun (WGS) entry which is preliminary data.</text>
</comment>
<feature type="compositionally biased region" description="Polar residues" evidence="1">
    <location>
        <begin position="231"/>
        <end position="245"/>
    </location>
</feature>
<feature type="region of interest" description="Disordered" evidence="1">
    <location>
        <begin position="176"/>
        <end position="202"/>
    </location>
</feature>
<dbReference type="EMBL" id="QOIP01000002">
    <property type="protein sequence ID" value="RLU26177.1"/>
    <property type="molecule type" value="Genomic_DNA"/>
</dbReference>
<proteinExistence type="predicted"/>
<reference evidence="2 3" key="1">
    <citation type="journal article" date="2018" name="Genome Res.">
        <title>The genomic architecture and molecular evolution of ant odorant receptors.</title>
        <authorList>
            <person name="McKenzie S.K."/>
            <person name="Kronauer D.J.C."/>
        </authorList>
    </citation>
    <scope>NUCLEOTIDE SEQUENCE [LARGE SCALE GENOMIC DNA]</scope>
    <source>
        <strain evidence="2">Clonal line C1</strain>
    </source>
</reference>
<protein>
    <submittedName>
        <fullName evidence="2">Uncharacterized protein</fullName>
    </submittedName>
</protein>